<sequence length="163" mass="18765">MLLSCCQLSAIIEKTLSKQQKAIFNIRETSENTKESLVEDSWHTFLDYLTKGKKDKGIPKPMNHTFIHGAKRIHPTYQHKKQMHTLWIAGQKGDIGRLKSRHIYSLCKNKVLLDLKEKKKVNLKSCGRQKHTEKVDLEKRAPFSLLTALFKKAIKGGELNHFG</sequence>
<accession>A0ACB9Q9I1</accession>
<gene>
    <name evidence="1" type="ORF">L6164_001366</name>
</gene>
<organism evidence="1 2">
    <name type="scientific">Bauhinia variegata</name>
    <name type="common">Purple orchid tree</name>
    <name type="synonym">Phanera variegata</name>
    <dbReference type="NCBI Taxonomy" id="167791"/>
    <lineage>
        <taxon>Eukaryota</taxon>
        <taxon>Viridiplantae</taxon>
        <taxon>Streptophyta</taxon>
        <taxon>Embryophyta</taxon>
        <taxon>Tracheophyta</taxon>
        <taxon>Spermatophyta</taxon>
        <taxon>Magnoliopsida</taxon>
        <taxon>eudicotyledons</taxon>
        <taxon>Gunneridae</taxon>
        <taxon>Pentapetalae</taxon>
        <taxon>rosids</taxon>
        <taxon>fabids</taxon>
        <taxon>Fabales</taxon>
        <taxon>Fabaceae</taxon>
        <taxon>Cercidoideae</taxon>
        <taxon>Cercideae</taxon>
        <taxon>Bauhiniinae</taxon>
        <taxon>Bauhinia</taxon>
    </lineage>
</organism>
<name>A0ACB9Q9I1_BAUVA</name>
<evidence type="ECO:0000313" key="1">
    <source>
        <dbReference type="EMBL" id="KAI4357418.1"/>
    </source>
</evidence>
<protein>
    <submittedName>
        <fullName evidence="1">Uncharacterized protein</fullName>
    </submittedName>
</protein>
<reference evidence="1 2" key="1">
    <citation type="journal article" date="2022" name="DNA Res.">
        <title>Chromosomal-level genome assembly of the orchid tree Bauhinia variegata (Leguminosae; Cercidoideae) supports the allotetraploid origin hypothesis of Bauhinia.</title>
        <authorList>
            <person name="Zhong Y."/>
            <person name="Chen Y."/>
            <person name="Zheng D."/>
            <person name="Pang J."/>
            <person name="Liu Y."/>
            <person name="Luo S."/>
            <person name="Meng S."/>
            <person name="Qian L."/>
            <person name="Wei D."/>
            <person name="Dai S."/>
            <person name="Zhou R."/>
        </authorList>
    </citation>
    <scope>NUCLEOTIDE SEQUENCE [LARGE SCALE GENOMIC DNA]</scope>
    <source>
        <strain evidence="1">BV-YZ2020</strain>
    </source>
</reference>
<evidence type="ECO:0000313" key="2">
    <source>
        <dbReference type="Proteomes" id="UP000828941"/>
    </source>
</evidence>
<dbReference type="EMBL" id="CM039426">
    <property type="protein sequence ID" value="KAI4357418.1"/>
    <property type="molecule type" value="Genomic_DNA"/>
</dbReference>
<comment type="caution">
    <text evidence="1">The sequence shown here is derived from an EMBL/GenBank/DDBJ whole genome shotgun (WGS) entry which is preliminary data.</text>
</comment>
<dbReference type="Proteomes" id="UP000828941">
    <property type="component" value="Chromosome 1"/>
</dbReference>
<keyword evidence="2" id="KW-1185">Reference proteome</keyword>
<proteinExistence type="predicted"/>